<dbReference type="AlphaFoldDB" id="A0AAD6Y025"/>
<dbReference type="EMBL" id="JARJCW010000114">
    <property type="protein sequence ID" value="KAJ7192928.1"/>
    <property type="molecule type" value="Genomic_DNA"/>
</dbReference>
<evidence type="ECO:0000313" key="2">
    <source>
        <dbReference type="Proteomes" id="UP001219525"/>
    </source>
</evidence>
<protein>
    <submittedName>
        <fullName evidence="1">Uncharacterized protein</fullName>
    </submittedName>
</protein>
<dbReference type="Proteomes" id="UP001219525">
    <property type="component" value="Unassembled WGS sequence"/>
</dbReference>
<name>A0AAD6Y025_9AGAR</name>
<keyword evidence="2" id="KW-1185">Reference proteome</keyword>
<organism evidence="1 2">
    <name type="scientific">Mycena pura</name>
    <dbReference type="NCBI Taxonomy" id="153505"/>
    <lineage>
        <taxon>Eukaryota</taxon>
        <taxon>Fungi</taxon>
        <taxon>Dikarya</taxon>
        <taxon>Basidiomycota</taxon>
        <taxon>Agaricomycotina</taxon>
        <taxon>Agaricomycetes</taxon>
        <taxon>Agaricomycetidae</taxon>
        <taxon>Agaricales</taxon>
        <taxon>Marasmiineae</taxon>
        <taxon>Mycenaceae</taxon>
        <taxon>Mycena</taxon>
    </lineage>
</organism>
<gene>
    <name evidence="1" type="ORF">GGX14DRAFT_405986</name>
</gene>
<comment type="caution">
    <text evidence="1">The sequence shown here is derived from an EMBL/GenBank/DDBJ whole genome shotgun (WGS) entry which is preliminary data.</text>
</comment>
<accession>A0AAD6Y025</accession>
<proteinExistence type="predicted"/>
<reference evidence="1" key="1">
    <citation type="submission" date="2023-03" db="EMBL/GenBank/DDBJ databases">
        <title>Massive genome expansion in bonnet fungi (Mycena s.s.) driven by repeated elements and novel gene families across ecological guilds.</title>
        <authorList>
            <consortium name="Lawrence Berkeley National Laboratory"/>
            <person name="Harder C.B."/>
            <person name="Miyauchi S."/>
            <person name="Viragh M."/>
            <person name="Kuo A."/>
            <person name="Thoen E."/>
            <person name="Andreopoulos B."/>
            <person name="Lu D."/>
            <person name="Skrede I."/>
            <person name="Drula E."/>
            <person name="Henrissat B."/>
            <person name="Morin E."/>
            <person name="Kohler A."/>
            <person name="Barry K."/>
            <person name="LaButti K."/>
            <person name="Morin E."/>
            <person name="Salamov A."/>
            <person name="Lipzen A."/>
            <person name="Mereny Z."/>
            <person name="Hegedus B."/>
            <person name="Baldrian P."/>
            <person name="Stursova M."/>
            <person name="Weitz H."/>
            <person name="Taylor A."/>
            <person name="Grigoriev I.V."/>
            <person name="Nagy L.G."/>
            <person name="Martin F."/>
            <person name="Kauserud H."/>
        </authorList>
    </citation>
    <scope>NUCLEOTIDE SEQUENCE</scope>
    <source>
        <strain evidence="1">9144</strain>
    </source>
</reference>
<evidence type="ECO:0000313" key="1">
    <source>
        <dbReference type="EMBL" id="KAJ7192928.1"/>
    </source>
</evidence>
<sequence length="309" mass="33262">MDREWTGYGPAHGPAHGPTMDLGLIVKRSVGRSTLRSIPRSILNLDASMDRVLHLNGPVNQCQDMSLTKQVRAGVGNLVAVRAVPSSASAGTAPALPAVVTASLFQHIPVLPWSGGVVYNSPASAQVVGLDRRTSPSSISKSLVTAHWSKPPIGVHRSKSPRRRGAIVPFIDDEGASRSGSCASEVPIDDRGKSEVLVDDRGMFGSRPVWVHHYVPWPRSAGVVDQKPLGAEPLIVICPRFTHPVGIERMSVDQLRRFQGVQMQGVRRIPEVERASSSQLEGSVGVGRIIQPVQVKMQVIIVIHTSAHE</sequence>